<evidence type="ECO:0000256" key="6">
    <source>
        <dbReference type="PIRSR" id="PIRSR005054-50"/>
    </source>
</evidence>
<protein>
    <recommendedName>
        <fullName evidence="4">CRISPR-associated endoribonuclease</fullName>
    </recommendedName>
</protein>
<comment type="similarity">
    <text evidence="1 4">Belongs to the CRISPR-associated protein Cas6/Cse3/CasE family.</text>
</comment>
<keyword evidence="9" id="KW-1185">Reference proteome</keyword>
<dbReference type="Pfam" id="PF01881">
    <property type="entry name" value="Cas_Cas6_C"/>
    <property type="match status" value="1"/>
</dbReference>
<dbReference type="CDD" id="cd21140">
    <property type="entry name" value="Cas6_I-like"/>
    <property type="match status" value="1"/>
</dbReference>
<dbReference type="PIRSF" id="PIRSF005054">
    <property type="entry name" value="PF1131"/>
    <property type="match status" value="1"/>
</dbReference>
<evidence type="ECO:0000256" key="3">
    <source>
        <dbReference type="ARBA" id="ARBA00023118"/>
    </source>
</evidence>
<feature type="active site" description="Proton donor" evidence="6">
    <location>
        <position position="46"/>
    </location>
</feature>
<dbReference type="Proteomes" id="UP000595564">
    <property type="component" value="Chromosome"/>
</dbReference>
<keyword evidence="2" id="KW-0694">RNA-binding</keyword>
<dbReference type="GO" id="GO:0051607">
    <property type="term" value="P:defense response to virus"/>
    <property type="evidence" value="ECO:0007669"/>
    <property type="project" value="UniProtKB-KW"/>
</dbReference>
<dbReference type="GO" id="GO:0003723">
    <property type="term" value="F:RNA binding"/>
    <property type="evidence" value="ECO:0007669"/>
    <property type="project" value="UniProtKB-KW"/>
</dbReference>
<dbReference type="AlphaFoldDB" id="A0A7R6PP61"/>
<reference evidence="8 9" key="1">
    <citation type="journal article" date="2012" name="Extremophiles">
        <title>Thermotomaculum hydrothermale gen. nov., sp. nov., a novel heterotrophic thermophile within the phylum Acidobacteria from a deep-sea hydrothermal vent chimney in the Southern Okinawa Trough.</title>
        <authorList>
            <person name="Izumi H."/>
            <person name="Nunoura T."/>
            <person name="Miyazaki M."/>
            <person name="Mino S."/>
            <person name="Toki T."/>
            <person name="Takai K."/>
            <person name="Sako Y."/>
            <person name="Sawabe T."/>
            <person name="Nakagawa S."/>
        </authorList>
    </citation>
    <scope>NUCLEOTIDE SEQUENCE [LARGE SCALE GENOMIC DNA]</scope>
    <source>
        <strain evidence="8 9">AC55</strain>
    </source>
</reference>
<keyword evidence="3" id="KW-0051">Antiviral defense</keyword>
<evidence type="ECO:0000256" key="4">
    <source>
        <dbReference type="PIRNR" id="PIRNR005054"/>
    </source>
</evidence>
<name>A0A7R6PP61_9BACT</name>
<dbReference type="InterPro" id="IPR049435">
    <property type="entry name" value="Cas_Cas6_C"/>
</dbReference>
<comment type="function">
    <text evidence="4">CRISPR (clustered regularly interspaced short palindromic repeat), is an adaptive immune system that provides protection against mobile genetic elements (viruses, transposable elements and conjugative plasmids). CRISPR clusters contain sequences complementary to antecedent mobile elements and target invading nucleic acids. CRISPR clusters are transcribed and processed into CRISPR RNA (crRNA).</text>
</comment>
<proteinExistence type="inferred from homology"/>
<gene>
    <name evidence="8" type="primary">cas6</name>
    <name evidence="8" type="ORF">TTHT_0173</name>
</gene>
<feature type="site" description="Transition state stabilizer" evidence="5">
    <location>
        <position position="52"/>
    </location>
</feature>
<dbReference type="EMBL" id="AP017470">
    <property type="protein sequence ID" value="BBB31811.1"/>
    <property type="molecule type" value="Genomic_DNA"/>
</dbReference>
<dbReference type="PANTHER" id="PTHR36984">
    <property type="entry name" value="CRISPR-ASSOCIATED ENDORIBONUCLEASE CAS6 1"/>
    <property type="match status" value="1"/>
</dbReference>
<feature type="active site" description="Proton acceptor" evidence="6">
    <location>
        <position position="28"/>
    </location>
</feature>
<dbReference type="GO" id="GO:0016788">
    <property type="term" value="F:hydrolase activity, acting on ester bonds"/>
    <property type="evidence" value="ECO:0007669"/>
    <property type="project" value="InterPro"/>
</dbReference>
<accession>A0A7R6PP61</accession>
<evidence type="ECO:0000256" key="1">
    <source>
        <dbReference type="ARBA" id="ARBA00005937"/>
    </source>
</evidence>
<evidence type="ECO:0000259" key="7">
    <source>
        <dbReference type="Pfam" id="PF01881"/>
    </source>
</evidence>
<evidence type="ECO:0000256" key="2">
    <source>
        <dbReference type="ARBA" id="ARBA00022884"/>
    </source>
</evidence>
<dbReference type="InterPro" id="IPR045747">
    <property type="entry name" value="CRISPR-assoc_prot_Cas6_N_sf"/>
</dbReference>
<organism evidence="8 9">
    <name type="scientific">Thermotomaculum hydrothermale</name>
    <dbReference type="NCBI Taxonomy" id="981385"/>
    <lineage>
        <taxon>Bacteria</taxon>
        <taxon>Pseudomonadati</taxon>
        <taxon>Acidobacteriota</taxon>
        <taxon>Holophagae</taxon>
        <taxon>Thermotomaculales</taxon>
        <taxon>Thermotomaculaceae</taxon>
        <taxon>Thermotomaculum</taxon>
    </lineage>
</organism>
<dbReference type="NCBIfam" id="TIGR01877">
    <property type="entry name" value="cas_cas6"/>
    <property type="match status" value="1"/>
</dbReference>
<dbReference type="PANTHER" id="PTHR36984:SF1">
    <property type="entry name" value="CRISPR-ASSOCIATED ENDORIBONUCLEASE CAS6 1"/>
    <property type="match status" value="1"/>
</dbReference>
<evidence type="ECO:0000313" key="9">
    <source>
        <dbReference type="Proteomes" id="UP000595564"/>
    </source>
</evidence>
<dbReference type="Gene3D" id="3.30.70.1900">
    <property type="match status" value="1"/>
</dbReference>
<evidence type="ECO:0000313" key="8">
    <source>
        <dbReference type="EMBL" id="BBB31811.1"/>
    </source>
</evidence>
<evidence type="ECO:0000256" key="5">
    <source>
        <dbReference type="PIRSR" id="PIRSR005054-1"/>
    </source>
</evidence>
<dbReference type="Gene3D" id="3.30.70.1890">
    <property type="match status" value="1"/>
</dbReference>
<dbReference type="RefSeq" id="WP_201328143.1">
    <property type="nucleotide sequence ID" value="NZ_AP017470.1"/>
</dbReference>
<dbReference type="KEGG" id="thyd:TTHT_0173"/>
<feature type="domain" description="CRISPR associated protein Cas6 C-terminal" evidence="7">
    <location>
        <begin position="127"/>
        <end position="243"/>
    </location>
</feature>
<dbReference type="InterPro" id="IPR010156">
    <property type="entry name" value="CRISPR-assoc_prot_Cas6"/>
</dbReference>
<sequence length="252" mass="29170">MRLKLCFQSEKKIILGKGYLSQLQGLIYNLLDKASANWLHQEGFKHKNRFFKLFVYSEIMEKGELKGNNFIFPPKISFYLASPIDWILEQIVKNSVFTDEFQLGNNTLQLCELQTIKSKNIDGEKLKVRVRTLSPVEVHSTFISPEGNKKTIYYPPIDNEFSKYINLNLRKKWEILNEKECPYNISIKPVNFSKCKVRRINVKGTSITGWKGHFFLEGDTPLINLAFDTGLGTRNSLGFGFIEEVRNDRSNS</sequence>